<dbReference type="EMBL" id="JANSHE010000255">
    <property type="protein sequence ID" value="KAJ3013675.1"/>
    <property type="molecule type" value="Genomic_DNA"/>
</dbReference>
<reference evidence="1" key="1">
    <citation type="submission" date="2022-08" db="EMBL/GenBank/DDBJ databases">
        <title>Genome Sequence of Pycnoporus sanguineus.</title>
        <authorList>
            <person name="Buettner E."/>
        </authorList>
    </citation>
    <scope>NUCLEOTIDE SEQUENCE</scope>
    <source>
        <strain evidence="1">CG-C14</strain>
    </source>
</reference>
<evidence type="ECO:0000313" key="1">
    <source>
        <dbReference type="EMBL" id="KAJ3013675.1"/>
    </source>
</evidence>
<name>A0ACC1Q8I1_9APHY</name>
<keyword evidence="2" id="KW-1185">Reference proteome</keyword>
<accession>A0ACC1Q8I1</accession>
<dbReference type="Proteomes" id="UP001144978">
    <property type="component" value="Unassembled WGS sequence"/>
</dbReference>
<proteinExistence type="predicted"/>
<evidence type="ECO:0000313" key="2">
    <source>
        <dbReference type="Proteomes" id="UP001144978"/>
    </source>
</evidence>
<protein>
    <submittedName>
        <fullName evidence="1">Uncharacterized protein</fullName>
    </submittedName>
</protein>
<sequence length="652" mass="72353">MARPGRRSTATKAYNEHGEQGLEEPCQSQLRSKMVHQNNQALCLNNQHAYRAPDNAASSSSDSGDNNQHQAAKTRKRKTQSSKKGQAKPESAHCGHEGMHSKHAKLEDEVVDNEDSPFESGVESSDHSNSLHAEQSEDNENTESDDDLSEKDVKRLEQMLAAEIPTWTDVPEDTQEDEGNFGMPDSEKKGKSRFWDKGHGSSSSQRSHGHQQPPGSSSPSPSPGKDDFSPVRKSSSSKRKKPTVSYRSDKESGSETPEDDGKGRSHTNKVIHRRKKRREALRCDDPADRPVASQPPKPWPVVKAAAGKFPSGLTNRWQASAKTVSLIMKMSQRPLAKSTREPLHAGKDHKSDEHGSEDERINLVYKKGSRLGILEQRPCVKKTLNAAIFSCQADLLLCNAFPDGAEKYNSLARTALADDNYAFALAAIPVDCIPLFCSCARDAINGGVRTTYNLMPGNSAHINWLLKGCRYIYPHDHQVCPLGVPCYDVLACLLTRRLVQKDRFSGDKAYVLPIFVEGICAAYFKTPKSFRWKIISRFSSSLPEKPDEKEIPAAMLIFSAIDDHRSNPYEASKFTTNFFETVYAWNMRILSVLKDGSLEAYHDLMHDLFNAVCGWGISTNNRTEGSDDDLAFLDIWPKAPPSPRLGQAALTT</sequence>
<organism evidence="1 2">
    <name type="scientific">Trametes sanguinea</name>
    <dbReference type="NCBI Taxonomy" id="158606"/>
    <lineage>
        <taxon>Eukaryota</taxon>
        <taxon>Fungi</taxon>
        <taxon>Dikarya</taxon>
        <taxon>Basidiomycota</taxon>
        <taxon>Agaricomycotina</taxon>
        <taxon>Agaricomycetes</taxon>
        <taxon>Polyporales</taxon>
        <taxon>Polyporaceae</taxon>
        <taxon>Trametes</taxon>
    </lineage>
</organism>
<comment type="caution">
    <text evidence="1">The sequence shown here is derived from an EMBL/GenBank/DDBJ whole genome shotgun (WGS) entry which is preliminary data.</text>
</comment>
<gene>
    <name evidence="1" type="ORF">NUW54_g1522</name>
</gene>